<accession>D6Y7M6</accession>
<evidence type="ECO:0008006" key="4">
    <source>
        <dbReference type="Google" id="ProtNLM"/>
    </source>
</evidence>
<sequence length="227" mass="25301">MHRRRAGWIRAVQAHPATARLRADAHRNVLAIAWVLARHASWASMTTRPTWARIQTLTGLSRSTVARWIASLVHHRLLGIVEHGSTPRYRPAGDDTTGNRAAEYVLATPCAVEETRTPTRVLTDEKPSPSRARPGTLAPPHVTRDTLWPLGVTPKGAKGVTLALEQMRARSLVLRRIRADRLARLLTPWFRAGWTPADVLHALDYRPDGTAWGYTTAHHGEGRTWPS</sequence>
<protein>
    <recommendedName>
        <fullName evidence="4">Helix-turn-helix domain-containing protein</fullName>
    </recommendedName>
</protein>
<evidence type="ECO:0000313" key="2">
    <source>
        <dbReference type="EMBL" id="ADG89737.1"/>
    </source>
</evidence>
<dbReference type="KEGG" id="tbi:Tbis_3041"/>
<evidence type="ECO:0000313" key="3">
    <source>
        <dbReference type="Proteomes" id="UP000006640"/>
    </source>
</evidence>
<feature type="compositionally biased region" description="Basic and acidic residues" evidence="1">
    <location>
        <begin position="119"/>
        <end position="128"/>
    </location>
</feature>
<dbReference type="AlphaFoldDB" id="D6Y7M6"/>
<dbReference type="HOGENOM" id="CLU_1219225_0_0_11"/>
<gene>
    <name evidence="2" type="ordered locus">Tbis_3041</name>
</gene>
<name>D6Y7M6_THEBD</name>
<dbReference type="RefSeq" id="WP_013133270.1">
    <property type="nucleotide sequence ID" value="NC_014165.1"/>
</dbReference>
<keyword evidence="3" id="KW-1185">Reference proteome</keyword>
<evidence type="ECO:0000256" key="1">
    <source>
        <dbReference type="SAM" id="MobiDB-lite"/>
    </source>
</evidence>
<reference evidence="2 3" key="1">
    <citation type="submission" date="2010-01" db="EMBL/GenBank/DDBJ databases">
        <title>The complete genome of Thermobispora bispora DSM 43833.</title>
        <authorList>
            <consortium name="US DOE Joint Genome Institute (JGI-PGF)"/>
            <person name="Lucas S."/>
            <person name="Copeland A."/>
            <person name="Lapidus A."/>
            <person name="Glavina del Rio T."/>
            <person name="Dalin E."/>
            <person name="Tice H."/>
            <person name="Bruce D."/>
            <person name="Goodwin L."/>
            <person name="Pitluck S."/>
            <person name="Kyrpides N."/>
            <person name="Mavromatis K."/>
            <person name="Ivanova N."/>
            <person name="Mikhailova N."/>
            <person name="Chertkov O."/>
            <person name="Brettin T."/>
            <person name="Detter J.C."/>
            <person name="Han C."/>
            <person name="Larimer F."/>
            <person name="Land M."/>
            <person name="Hauser L."/>
            <person name="Markowitz V."/>
            <person name="Cheng J.-F."/>
            <person name="Hugenholtz P."/>
            <person name="Woyke T."/>
            <person name="Wu D."/>
            <person name="Jando M."/>
            <person name="Schneider S."/>
            <person name="Klenk H.-P."/>
            <person name="Eisen J.A."/>
        </authorList>
    </citation>
    <scope>NUCLEOTIDE SEQUENCE [LARGE SCALE GENOMIC DNA]</scope>
    <source>
        <strain evidence="3">ATCC 19993 / DSM 43833 / CBS 139.67 / JCM 10125 / KCTC 9307 / NBRC 14880 / R51</strain>
    </source>
</reference>
<feature type="region of interest" description="Disordered" evidence="1">
    <location>
        <begin position="119"/>
        <end position="144"/>
    </location>
</feature>
<dbReference type="STRING" id="469371.Tbis_3041"/>
<organism evidence="2 3">
    <name type="scientific">Thermobispora bispora (strain ATCC 19993 / DSM 43833 / CBS 139.67 / JCM 10125 / KCTC 9307 / NBRC 14880 / R51)</name>
    <dbReference type="NCBI Taxonomy" id="469371"/>
    <lineage>
        <taxon>Bacteria</taxon>
        <taxon>Bacillati</taxon>
        <taxon>Actinomycetota</taxon>
        <taxon>Actinomycetes</taxon>
        <taxon>Streptosporangiales</taxon>
        <taxon>Streptosporangiaceae</taxon>
        <taxon>Thermobispora</taxon>
    </lineage>
</organism>
<dbReference type="EMBL" id="CP001874">
    <property type="protein sequence ID" value="ADG89737.1"/>
    <property type="molecule type" value="Genomic_DNA"/>
</dbReference>
<dbReference type="OrthoDB" id="3260166at2"/>
<dbReference type="Proteomes" id="UP000006640">
    <property type="component" value="Chromosome"/>
</dbReference>
<proteinExistence type="predicted"/>